<dbReference type="InterPro" id="IPR003593">
    <property type="entry name" value="AAA+_ATPase"/>
</dbReference>
<dbReference type="GO" id="GO:0006260">
    <property type="term" value="P:DNA replication"/>
    <property type="evidence" value="ECO:0007669"/>
    <property type="project" value="TreeGrafter"/>
</dbReference>
<evidence type="ECO:0000259" key="1">
    <source>
        <dbReference type="SMART" id="SM00382"/>
    </source>
</evidence>
<dbReference type="Pfam" id="PF01695">
    <property type="entry name" value="IstB_IS21"/>
    <property type="match status" value="1"/>
</dbReference>
<dbReference type="InterPro" id="IPR002611">
    <property type="entry name" value="IstB_ATP-bd"/>
</dbReference>
<dbReference type="CDD" id="cd00009">
    <property type="entry name" value="AAA"/>
    <property type="match status" value="1"/>
</dbReference>
<feature type="domain" description="AAA+ ATPase" evidence="1">
    <location>
        <begin position="130"/>
        <end position="265"/>
    </location>
</feature>
<dbReference type="SUPFAM" id="SSF52540">
    <property type="entry name" value="P-loop containing nucleoside triphosphate hydrolases"/>
    <property type="match status" value="1"/>
</dbReference>
<dbReference type="OrthoDB" id="2052561at2"/>
<name>A0A072P236_SCHAZ</name>
<dbReference type="PATRIC" id="fig|1348973.3.peg.1299"/>
<sequence>MKTVGNVLADLFGNGFKQPKTINEYFCEGCQNHVKVQLLPVLGGPDKGQLQEFKIGCKCPDKALAMEIEKNVEMLKKDRFFRYFNRNSLMNDDLKSATFESYQPTTSLQGKVKSLCMAYARNFNLNNGQQPKNLLIFGETGIGKSHLSISILKVVLEKEYSGLFISLPLLLTLIKNTYSKYDDSGLTAVDILNKMKEIDLLVIDDMGAEAGSNHDIQKIFELLDSRLGKPTIFTTNLKHDQFTEVFGKRNTSRILKNAFILKLDGIDYRKKDVNIEVWN</sequence>
<protein>
    <submittedName>
        <fullName evidence="2">DNA replication protein</fullName>
    </submittedName>
</protein>
<organism evidence="2 3">
    <name type="scientific">Schinkia azotoformans MEV2011</name>
    <dbReference type="NCBI Taxonomy" id="1348973"/>
    <lineage>
        <taxon>Bacteria</taxon>
        <taxon>Bacillati</taxon>
        <taxon>Bacillota</taxon>
        <taxon>Bacilli</taxon>
        <taxon>Bacillales</taxon>
        <taxon>Bacillaceae</taxon>
        <taxon>Calidifontibacillus/Schinkia group</taxon>
        <taxon>Schinkia</taxon>
    </lineage>
</organism>
<dbReference type="InterPro" id="IPR027417">
    <property type="entry name" value="P-loop_NTPase"/>
</dbReference>
<dbReference type="PANTHER" id="PTHR30050">
    <property type="entry name" value="CHROMOSOMAL REPLICATION INITIATOR PROTEIN DNAA"/>
    <property type="match status" value="1"/>
</dbReference>
<dbReference type="EMBL" id="JJRY01000003">
    <property type="protein sequence ID" value="KEF39555.1"/>
    <property type="molecule type" value="Genomic_DNA"/>
</dbReference>
<dbReference type="SMART" id="SM00382">
    <property type="entry name" value="AAA"/>
    <property type="match status" value="1"/>
</dbReference>
<dbReference type="Proteomes" id="UP000027936">
    <property type="component" value="Unassembled WGS sequence"/>
</dbReference>
<proteinExistence type="predicted"/>
<accession>A0A072P236</accession>
<reference evidence="2 3" key="1">
    <citation type="submission" date="2014-04" db="EMBL/GenBank/DDBJ databases">
        <title>Draft genome sequence of Bacillus azotoformans MEV2011, a (co-) denitrifying strain unable to grow in the presence of oxygen.</title>
        <authorList>
            <person name="Nielsen M."/>
            <person name="Schreiber L."/>
            <person name="Finster K."/>
            <person name="Schramm A."/>
        </authorList>
    </citation>
    <scope>NUCLEOTIDE SEQUENCE [LARGE SCALE GENOMIC DNA]</scope>
    <source>
        <strain evidence="2 3">MEV2011</strain>
    </source>
</reference>
<comment type="caution">
    <text evidence="2">The sequence shown here is derived from an EMBL/GenBank/DDBJ whole genome shotgun (WGS) entry which is preliminary data.</text>
</comment>
<dbReference type="AlphaFoldDB" id="A0A072P236"/>
<dbReference type="Gene3D" id="3.40.50.300">
    <property type="entry name" value="P-loop containing nucleotide triphosphate hydrolases"/>
    <property type="match status" value="1"/>
</dbReference>
<dbReference type="PANTHER" id="PTHR30050:SF4">
    <property type="entry name" value="ATP-BINDING PROTEIN RV3427C IN INSERTION SEQUENCE-RELATED"/>
    <property type="match status" value="1"/>
</dbReference>
<gene>
    <name evidence="2" type="ORF">M670_01331</name>
</gene>
<evidence type="ECO:0000313" key="2">
    <source>
        <dbReference type="EMBL" id="KEF39555.1"/>
    </source>
</evidence>
<evidence type="ECO:0000313" key="3">
    <source>
        <dbReference type="Proteomes" id="UP000027936"/>
    </source>
</evidence>
<dbReference type="GO" id="GO:0005524">
    <property type="term" value="F:ATP binding"/>
    <property type="evidence" value="ECO:0007669"/>
    <property type="project" value="InterPro"/>
</dbReference>